<gene>
    <name evidence="2" type="ORF">DA01_02770</name>
</gene>
<dbReference type="Pfam" id="PF00462">
    <property type="entry name" value="Glutaredoxin"/>
    <property type="match status" value="1"/>
</dbReference>
<accession>A0A0V8M3J9</accession>
<sequence length="91" mass="10045">MEKVTGKNAGEIKLYALSTCGWCRLTRQLLTELGVAYEFEYVDLLTGSERDKAVTELSVLNPSKSFPTMLIGGSKVIIGYKEAEIREALKA</sequence>
<dbReference type="InterPro" id="IPR002109">
    <property type="entry name" value="Glutaredoxin"/>
</dbReference>
<proteinExistence type="predicted"/>
<dbReference type="RefSeq" id="WP_058292307.1">
    <property type="nucleotide sequence ID" value="NZ_JGYD01000011.1"/>
</dbReference>
<dbReference type="InterPro" id="IPR004045">
    <property type="entry name" value="Glutathione_S-Trfase_N"/>
</dbReference>
<name>A0A0V8M3J9_9CHLR</name>
<dbReference type="CDD" id="cd02976">
    <property type="entry name" value="NrdH"/>
    <property type="match status" value="1"/>
</dbReference>
<evidence type="ECO:0000313" key="2">
    <source>
        <dbReference type="EMBL" id="KSV18364.1"/>
    </source>
</evidence>
<dbReference type="PROSITE" id="PS50404">
    <property type="entry name" value="GST_NTER"/>
    <property type="match status" value="1"/>
</dbReference>
<dbReference type="Gene3D" id="3.40.30.10">
    <property type="entry name" value="Glutaredoxin"/>
    <property type="match status" value="1"/>
</dbReference>
<dbReference type="OrthoDB" id="166296at2"/>
<protein>
    <submittedName>
        <fullName evidence="2">Glutaredoxin</fullName>
    </submittedName>
</protein>
<dbReference type="PROSITE" id="PS51354">
    <property type="entry name" value="GLUTAREDOXIN_2"/>
    <property type="match status" value="1"/>
</dbReference>
<dbReference type="EMBL" id="JGYD01000011">
    <property type="protein sequence ID" value="KSV18364.1"/>
    <property type="molecule type" value="Genomic_DNA"/>
</dbReference>
<organism evidence="2 3">
    <name type="scientific">Dehalococcoides mccartyi</name>
    <dbReference type="NCBI Taxonomy" id="61435"/>
    <lineage>
        <taxon>Bacteria</taxon>
        <taxon>Bacillati</taxon>
        <taxon>Chloroflexota</taxon>
        <taxon>Dehalococcoidia</taxon>
        <taxon>Dehalococcoidales</taxon>
        <taxon>Dehalococcoidaceae</taxon>
        <taxon>Dehalococcoides</taxon>
    </lineage>
</organism>
<dbReference type="SUPFAM" id="SSF52833">
    <property type="entry name" value="Thioredoxin-like"/>
    <property type="match status" value="1"/>
</dbReference>
<feature type="domain" description="GST N-terminal" evidence="1">
    <location>
        <begin position="10"/>
        <end position="91"/>
    </location>
</feature>
<dbReference type="Proteomes" id="UP000053577">
    <property type="component" value="Unassembled WGS sequence"/>
</dbReference>
<reference evidence="2 3" key="1">
    <citation type="journal article" date="2015" name="Sci. Rep.">
        <title>A comparative genomics and reductive dehalogenase gene transcription study of two chloroethene-respiring bacteria, Dehalococcoides mccartyi strains MB and 11a.</title>
        <authorList>
            <person name="Low A."/>
            <person name="Shen Z."/>
            <person name="Cheng D."/>
            <person name="Rogers M.J."/>
            <person name="Lee P.K."/>
            <person name="He J."/>
        </authorList>
    </citation>
    <scope>NUCLEOTIDE SEQUENCE [LARGE SCALE GENOMIC DNA]</scope>
    <source>
        <strain evidence="2 3">MB</strain>
    </source>
</reference>
<dbReference type="PATRIC" id="fig|61435.5.peg.557"/>
<dbReference type="InterPro" id="IPR036249">
    <property type="entry name" value="Thioredoxin-like_sf"/>
</dbReference>
<comment type="caution">
    <text evidence="2">The sequence shown here is derived from an EMBL/GenBank/DDBJ whole genome shotgun (WGS) entry which is preliminary data.</text>
</comment>
<evidence type="ECO:0000259" key="1">
    <source>
        <dbReference type="PROSITE" id="PS50404"/>
    </source>
</evidence>
<dbReference type="AlphaFoldDB" id="A0A0V8M3J9"/>
<evidence type="ECO:0000313" key="3">
    <source>
        <dbReference type="Proteomes" id="UP000053577"/>
    </source>
</evidence>